<dbReference type="AlphaFoldDB" id="A0A9X6JK73"/>
<dbReference type="Proteomes" id="UP000195087">
    <property type="component" value="Unassembled WGS sequence"/>
</dbReference>
<evidence type="ECO:0000313" key="2">
    <source>
        <dbReference type="Proteomes" id="UP000195087"/>
    </source>
</evidence>
<dbReference type="EMBL" id="NFEH01000116">
    <property type="protein sequence ID" value="OTZ68442.1"/>
    <property type="molecule type" value="Genomic_DNA"/>
</dbReference>
<protein>
    <submittedName>
        <fullName evidence="1">Uncharacterized protein</fullName>
    </submittedName>
</protein>
<reference evidence="1 2" key="1">
    <citation type="submission" date="2016-10" db="EMBL/GenBank/DDBJ databases">
        <title>Comparative genomics of Bacillus thuringiensis reveals a path to pathogens against multiple invertebrate hosts.</title>
        <authorList>
            <person name="Zheng J."/>
            <person name="Gao Q."/>
            <person name="Liu H."/>
            <person name="Peng D."/>
            <person name="Ruan L."/>
            <person name="Sun M."/>
        </authorList>
    </citation>
    <scope>NUCLEOTIDE SEQUENCE [LARGE SCALE GENOMIC DNA]</scope>
    <source>
        <strain evidence="1">BGSC 4W1</strain>
    </source>
</reference>
<comment type="caution">
    <text evidence="1">The sequence shown here is derived from an EMBL/GenBank/DDBJ whole genome shotgun (WGS) entry which is preliminary data.</text>
</comment>
<name>A0A9X6JK73_BACUK</name>
<accession>A0A9X6JK73</accession>
<proteinExistence type="predicted"/>
<evidence type="ECO:0000313" key="1">
    <source>
        <dbReference type="EMBL" id="OTZ68442.1"/>
    </source>
</evidence>
<gene>
    <name evidence="1" type="ORF">BK769_26120</name>
</gene>
<sequence length="70" mass="8760">MNYLSFFLQVRNIFENTVYKAENYYFLRDSIEEFFICTVLYGTRFPYRFHLQFIVFSLPFTKLKWNKFIT</sequence>
<organism evidence="1 2">
    <name type="scientific">Bacillus thuringiensis serovar kumamotoensis</name>
    <dbReference type="NCBI Taxonomy" id="132267"/>
    <lineage>
        <taxon>Bacteria</taxon>
        <taxon>Bacillati</taxon>
        <taxon>Bacillota</taxon>
        <taxon>Bacilli</taxon>
        <taxon>Bacillales</taxon>
        <taxon>Bacillaceae</taxon>
        <taxon>Bacillus</taxon>
        <taxon>Bacillus cereus group</taxon>
    </lineage>
</organism>